<dbReference type="KEGG" id="bbae:FRD01_11210"/>
<keyword evidence="3" id="KW-1185">Reference proteome</keyword>
<dbReference type="OrthoDB" id="5489745at2"/>
<dbReference type="AlphaFoldDB" id="A0A5B8XR81"/>
<reference evidence="2 3" key="1">
    <citation type="submission" date="2019-08" db="EMBL/GenBank/DDBJ databases">
        <authorList>
            <person name="Liang Q."/>
        </authorList>
    </citation>
    <scope>NUCLEOTIDE SEQUENCE [LARGE SCALE GENOMIC DNA]</scope>
    <source>
        <strain evidence="2 3">V1718</strain>
    </source>
</reference>
<feature type="region of interest" description="Disordered" evidence="1">
    <location>
        <begin position="17"/>
        <end position="62"/>
    </location>
</feature>
<dbReference type="RefSeq" id="WP_146959640.1">
    <property type="nucleotide sequence ID" value="NZ_CP042467.1"/>
</dbReference>
<feature type="compositionally biased region" description="Acidic residues" evidence="1">
    <location>
        <begin position="46"/>
        <end position="55"/>
    </location>
</feature>
<dbReference type="Gene3D" id="2.60.120.380">
    <property type="match status" value="1"/>
</dbReference>
<evidence type="ECO:0000256" key="1">
    <source>
        <dbReference type="SAM" id="MobiDB-lite"/>
    </source>
</evidence>
<gene>
    <name evidence="2" type="ORF">FRD01_11210</name>
</gene>
<dbReference type="EMBL" id="CP042467">
    <property type="protein sequence ID" value="QED27791.1"/>
    <property type="molecule type" value="Genomic_DNA"/>
</dbReference>
<name>A0A5B8XR81_9DELT</name>
<evidence type="ECO:0000313" key="3">
    <source>
        <dbReference type="Proteomes" id="UP000321595"/>
    </source>
</evidence>
<organism evidence="2 3">
    <name type="scientific">Microvenator marinus</name>
    <dbReference type="NCBI Taxonomy" id="2600177"/>
    <lineage>
        <taxon>Bacteria</taxon>
        <taxon>Deltaproteobacteria</taxon>
        <taxon>Bradymonadales</taxon>
        <taxon>Microvenatoraceae</taxon>
        <taxon>Microvenator</taxon>
    </lineage>
</organism>
<evidence type="ECO:0000313" key="2">
    <source>
        <dbReference type="EMBL" id="QED27791.1"/>
    </source>
</evidence>
<proteinExistence type="predicted"/>
<feature type="compositionally biased region" description="Low complexity" evidence="1">
    <location>
        <begin position="29"/>
        <end position="42"/>
    </location>
</feature>
<accession>A0A5B8XR81</accession>
<sequence>MLRLLIPILALALGCGDDKSSTPPPFVPPTNDMNQDMPDPNNVADMDVDQPEDDQGPTNNPGAECDTVTCEAGEKCVRGDCVPEASKLACDEVNELGELSMDQTHTLNGDTTGFVDTLSTTCGMAGAFNGAENAFSFTAEGSGTATMELTTDAAVNWLMEVRRGGCESAADVATCNTSERITFPVVAGQEYFLVVEPEVGFDKGAFEIELSFTESECAPFGSRTCAEGHIEECRASGVVTLNCPAGCEEGACLGDTCDSAIEVTAPGTYAGNVTALESVFNFEGEVSCGTTGNSGFRSTGQDLVLRVPGLTAGQVVTVDASSDAQDQVIAVLSTCDAAAPTCVGRNDLGDVLTWTVAEDGDYFFVIDTSTPSNGDYSFTVDIQ</sequence>
<dbReference type="PROSITE" id="PS51257">
    <property type="entry name" value="PROKAR_LIPOPROTEIN"/>
    <property type="match status" value="1"/>
</dbReference>
<dbReference type="Proteomes" id="UP000321595">
    <property type="component" value="Chromosome"/>
</dbReference>
<protein>
    <submittedName>
        <fullName evidence="2">Uncharacterized protein</fullName>
    </submittedName>
</protein>